<evidence type="ECO:0000313" key="3">
    <source>
        <dbReference type="Proteomes" id="UP000001918"/>
    </source>
</evidence>
<keyword evidence="3" id="KW-1185">Reference proteome</keyword>
<dbReference type="AlphaFoldDB" id="D1A986"/>
<proteinExistence type="predicted"/>
<dbReference type="PANTHER" id="PTHR43798">
    <property type="entry name" value="MONOACYLGLYCEROL LIPASE"/>
    <property type="match status" value="1"/>
</dbReference>
<dbReference type="Gene3D" id="3.40.50.1820">
    <property type="entry name" value="alpha/beta hydrolase"/>
    <property type="match status" value="1"/>
</dbReference>
<protein>
    <submittedName>
        <fullName evidence="2">Alpha/beta hydrolase fold protein</fullName>
    </submittedName>
</protein>
<dbReference type="HOGENOM" id="CLU_020336_23_0_11"/>
<dbReference type="PRINTS" id="PR00412">
    <property type="entry name" value="EPOXHYDRLASE"/>
</dbReference>
<dbReference type="RefSeq" id="WP_012851566.1">
    <property type="nucleotide sequence ID" value="NC_013510.1"/>
</dbReference>
<evidence type="ECO:0000259" key="1">
    <source>
        <dbReference type="Pfam" id="PF12697"/>
    </source>
</evidence>
<sequence>MSTPRFLTLPPGVRRTEISTSRGTFAALEALPGSGVPERPPALLVPGFTGSKEDFIAVLPTLARAGRRVVAIDMRGQYETAGPDDPAAYTCAALGLDVAALLEALGPEPAHLVGHSFGGLVTREAILGAGARPLTYTLMSSGPGAITGPRAKDAAALVAELPRIGLERVWHDHMEPDALRNGVPPHIVDFLRTRMLRNNVTGLLSMAQELLVCPDRVEELAKLSADIDLPVLVLYGEDDNAWSPQIQAAMAERLSAEKVVIPGAAHSPAVEAPETTASTLADFWRQGECRRLTR</sequence>
<dbReference type="Pfam" id="PF12697">
    <property type="entry name" value="Abhydrolase_6"/>
    <property type="match status" value="1"/>
</dbReference>
<dbReference type="OrthoDB" id="3211023at2"/>
<accession>D1A986</accession>
<dbReference type="PANTHER" id="PTHR43798:SF33">
    <property type="entry name" value="HYDROLASE, PUTATIVE (AFU_ORTHOLOGUE AFUA_2G14860)-RELATED"/>
    <property type="match status" value="1"/>
</dbReference>
<dbReference type="KEGG" id="tcu:Tcur_1199"/>
<dbReference type="GO" id="GO:0016787">
    <property type="term" value="F:hydrolase activity"/>
    <property type="evidence" value="ECO:0007669"/>
    <property type="project" value="UniProtKB-KW"/>
</dbReference>
<dbReference type="EMBL" id="CP001738">
    <property type="protein sequence ID" value="ACY96782.1"/>
    <property type="molecule type" value="Genomic_DNA"/>
</dbReference>
<dbReference type="InterPro" id="IPR029058">
    <property type="entry name" value="AB_hydrolase_fold"/>
</dbReference>
<gene>
    <name evidence="2" type="ordered locus">Tcur_1199</name>
</gene>
<reference evidence="2 3" key="1">
    <citation type="journal article" date="2011" name="Stand. Genomic Sci.">
        <title>Complete genome sequence of Thermomonospora curvata type strain (B9).</title>
        <authorList>
            <person name="Chertkov O."/>
            <person name="Sikorski J."/>
            <person name="Nolan M."/>
            <person name="Lapidus A."/>
            <person name="Lucas S."/>
            <person name="Del Rio T.G."/>
            <person name="Tice H."/>
            <person name="Cheng J.F."/>
            <person name="Goodwin L."/>
            <person name="Pitluck S."/>
            <person name="Liolios K."/>
            <person name="Ivanova N."/>
            <person name="Mavromatis K."/>
            <person name="Mikhailova N."/>
            <person name="Ovchinnikova G."/>
            <person name="Pati A."/>
            <person name="Chen A."/>
            <person name="Palaniappan K."/>
            <person name="Djao O.D."/>
            <person name="Land M."/>
            <person name="Hauser L."/>
            <person name="Chang Y.J."/>
            <person name="Jeffries C.D."/>
            <person name="Brettin T."/>
            <person name="Han C."/>
            <person name="Detter J.C."/>
            <person name="Rohde M."/>
            <person name="Goker M."/>
            <person name="Woyke T."/>
            <person name="Bristow J."/>
            <person name="Eisen J.A."/>
            <person name="Markowitz V."/>
            <person name="Hugenholtz P."/>
            <person name="Klenk H.P."/>
            <person name="Kyrpides N.C."/>
        </authorList>
    </citation>
    <scope>NUCLEOTIDE SEQUENCE [LARGE SCALE GENOMIC DNA]</scope>
    <source>
        <strain evidence="3">ATCC 19995 / DSM 43183 / JCM 3096 / KCTC 9072 / NBRC 15933 / NCIMB 10081 / Henssen B9</strain>
    </source>
</reference>
<dbReference type="Proteomes" id="UP000001918">
    <property type="component" value="Chromosome"/>
</dbReference>
<dbReference type="InterPro" id="IPR000073">
    <property type="entry name" value="AB_hydrolase_1"/>
</dbReference>
<dbReference type="GO" id="GO:0016020">
    <property type="term" value="C:membrane"/>
    <property type="evidence" value="ECO:0007669"/>
    <property type="project" value="TreeGrafter"/>
</dbReference>
<feature type="domain" description="AB hydrolase-1" evidence="1">
    <location>
        <begin position="43"/>
        <end position="277"/>
    </location>
</feature>
<dbReference type="eggNOG" id="COG2267">
    <property type="taxonomic scope" value="Bacteria"/>
</dbReference>
<keyword evidence="2" id="KW-0378">Hydrolase</keyword>
<name>D1A986_THECD</name>
<dbReference type="InterPro" id="IPR050266">
    <property type="entry name" value="AB_hydrolase_sf"/>
</dbReference>
<evidence type="ECO:0000313" key="2">
    <source>
        <dbReference type="EMBL" id="ACY96782.1"/>
    </source>
</evidence>
<dbReference type="STRING" id="471852.Tcur_1199"/>
<dbReference type="SUPFAM" id="SSF53474">
    <property type="entry name" value="alpha/beta-Hydrolases"/>
    <property type="match status" value="1"/>
</dbReference>
<dbReference type="InterPro" id="IPR000639">
    <property type="entry name" value="Epox_hydrolase-like"/>
</dbReference>
<organism evidence="2 3">
    <name type="scientific">Thermomonospora curvata (strain ATCC 19995 / DSM 43183 / JCM 3096 / KCTC 9072 / NBRC 15933 / NCIMB 10081 / Henssen B9)</name>
    <dbReference type="NCBI Taxonomy" id="471852"/>
    <lineage>
        <taxon>Bacteria</taxon>
        <taxon>Bacillati</taxon>
        <taxon>Actinomycetota</taxon>
        <taxon>Actinomycetes</taxon>
        <taxon>Streptosporangiales</taxon>
        <taxon>Thermomonosporaceae</taxon>
        <taxon>Thermomonospora</taxon>
    </lineage>
</organism>